<evidence type="ECO:0000256" key="2">
    <source>
        <dbReference type="PROSITE-ProRule" id="PRU00035"/>
    </source>
</evidence>
<evidence type="ECO:0000256" key="4">
    <source>
        <dbReference type="SAM" id="Phobius"/>
    </source>
</evidence>
<dbReference type="GO" id="GO:0000785">
    <property type="term" value="C:chromatin"/>
    <property type="evidence" value="ECO:0007669"/>
    <property type="project" value="TreeGrafter"/>
</dbReference>
<feature type="domain" description="Bromo" evidence="5">
    <location>
        <begin position="190"/>
        <end position="281"/>
    </location>
</feature>
<organism evidence="6 7">
    <name type="scientific">Perkinsus olseni</name>
    <name type="common">Perkinsus atlanticus</name>
    <dbReference type="NCBI Taxonomy" id="32597"/>
    <lineage>
        <taxon>Eukaryota</taxon>
        <taxon>Sar</taxon>
        <taxon>Alveolata</taxon>
        <taxon>Perkinsozoa</taxon>
        <taxon>Perkinsea</taxon>
        <taxon>Perkinsida</taxon>
        <taxon>Perkinsidae</taxon>
        <taxon>Perkinsus</taxon>
    </lineage>
</organism>
<evidence type="ECO:0000256" key="1">
    <source>
        <dbReference type="ARBA" id="ARBA00023117"/>
    </source>
</evidence>
<sequence length="524" mass="56508">MVLIIDGEIVPDSDPRAAARKRQQHPQKTNGGDSFRSSAEWSSSTPGGPTDHTSNTSGSSAYQYSSGNPQGSGGGGAQPGVRAQAERLLGIEGRIVTIPAMLGRPSLDVPLLYIILLAFLALMMGPRALVLAALLWFMATGNPAIGGAPVGLVLWSLMRAAFRTEDQVLAATKITQSIVAGLFEVIESLRGSPDAEDFKAPVEWKELGLHDYPKMIKRPRDLGTVEARLLLTVKSKKFKKHPQAVTAKECGRYTSVLEFFNDLEQIWQNCLTFNDVSSDIAHGAMRMRATCRTRKDTWIHKMVPELVKDGSSPTSVVTPSTSSEKEEVENEEKSSGAKKKGSKAKKDGVDEKRRKKSKTTGTGKSKRAQDSGNDLFSEINEGDGRNKKKKLKVSTGSPSSAEGAATNSEPADAGRDWMAPPSADDVQRLGRRISKLHDHHLAEVVKFMSLTGVDEAIQTGERKASDAAGGPLDKDESLLLQPGTLPPHLFWALNTMVSAQLSRQARSKALRLSREGDGTSTGVS</sequence>
<dbReference type="InterPro" id="IPR050935">
    <property type="entry name" value="Bromo_chromatin_reader"/>
</dbReference>
<dbReference type="InterPro" id="IPR001487">
    <property type="entry name" value="Bromodomain"/>
</dbReference>
<dbReference type="InterPro" id="IPR036427">
    <property type="entry name" value="Bromodomain-like_sf"/>
</dbReference>
<keyword evidence="4" id="KW-0472">Membrane</keyword>
<dbReference type="PANTHER" id="PTHR22880:SF225">
    <property type="entry name" value="BROMODOMAIN-CONTAINING PROTEIN BET-1-RELATED"/>
    <property type="match status" value="1"/>
</dbReference>
<keyword evidence="1 2" id="KW-0103">Bromodomain</keyword>
<feature type="compositionally biased region" description="Low complexity" evidence="3">
    <location>
        <begin position="311"/>
        <end position="322"/>
    </location>
</feature>
<keyword evidence="4" id="KW-1133">Transmembrane helix</keyword>
<dbReference type="SUPFAM" id="SSF47370">
    <property type="entry name" value="Bromodomain"/>
    <property type="match status" value="1"/>
</dbReference>
<feature type="compositionally biased region" description="Polar residues" evidence="3">
    <location>
        <begin position="26"/>
        <end position="61"/>
    </location>
</feature>
<evidence type="ECO:0000259" key="5">
    <source>
        <dbReference type="PROSITE" id="PS50014"/>
    </source>
</evidence>
<dbReference type="PRINTS" id="PR00503">
    <property type="entry name" value="BROMODOMAIN"/>
</dbReference>
<dbReference type="GO" id="GO:0006355">
    <property type="term" value="P:regulation of DNA-templated transcription"/>
    <property type="evidence" value="ECO:0007669"/>
    <property type="project" value="TreeGrafter"/>
</dbReference>
<gene>
    <name evidence="6" type="ORF">FOL46_007514</name>
</gene>
<feature type="region of interest" description="Disordered" evidence="3">
    <location>
        <begin position="1"/>
        <end position="80"/>
    </location>
</feature>
<feature type="transmembrane region" description="Helical" evidence="4">
    <location>
        <begin position="111"/>
        <end position="138"/>
    </location>
</feature>
<keyword evidence="4" id="KW-0812">Transmembrane</keyword>
<dbReference type="GO" id="GO:0005634">
    <property type="term" value="C:nucleus"/>
    <property type="evidence" value="ECO:0007669"/>
    <property type="project" value="TreeGrafter"/>
</dbReference>
<evidence type="ECO:0000256" key="3">
    <source>
        <dbReference type="SAM" id="MobiDB-lite"/>
    </source>
</evidence>
<dbReference type="SMART" id="SM00297">
    <property type="entry name" value="BROMO"/>
    <property type="match status" value="1"/>
</dbReference>
<name>A0A7J6LDN1_PEROL</name>
<dbReference type="PANTHER" id="PTHR22880">
    <property type="entry name" value="FALZ-RELATED BROMODOMAIN-CONTAINING PROTEINS"/>
    <property type="match status" value="1"/>
</dbReference>
<dbReference type="GO" id="GO:0006338">
    <property type="term" value="P:chromatin remodeling"/>
    <property type="evidence" value="ECO:0007669"/>
    <property type="project" value="TreeGrafter"/>
</dbReference>
<evidence type="ECO:0000313" key="6">
    <source>
        <dbReference type="EMBL" id="KAF4657201.1"/>
    </source>
</evidence>
<comment type="caution">
    <text evidence="6">The sequence shown here is derived from an EMBL/GenBank/DDBJ whole genome shotgun (WGS) entry which is preliminary data.</text>
</comment>
<dbReference type="AlphaFoldDB" id="A0A7J6LDN1"/>
<feature type="transmembrane region" description="Helical" evidence="4">
    <location>
        <begin position="144"/>
        <end position="162"/>
    </location>
</feature>
<proteinExistence type="predicted"/>
<dbReference type="Proteomes" id="UP000572268">
    <property type="component" value="Unassembled WGS sequence"/>
</dbReference>
<reference evidence="6 7" key="1">
    <citation type="submission" date="2020-04" db="EMBL/GenBank/DDBJ databases">
        <title>Perkinsus olseni comparative genomics.</title>
        <authorList>
            <person name="Bogema D.R."/>
        </authorList>
    </citation>
    <scope>NUCLEOTIDE SEQUENCE [LARGE SCALE GENOMIC DNA]</scope>
    <source>
        <strain evidence="6">ATCC PRA-31</strain>
    </source>
</reference>
<dbReference type="EMBL" id="JABANN010000535">
    <property type="protein sequence ID" value="KAF4657201.1"/>
    <property type="molecule type" value="Genomic_DNA"/>
</dbReference>
<dbReference type="PROSITE" id="PS50014">
    <property type="entry name" value="BROMODOMAIN_2"/>
    <property type="match status" value="1"/>
</dbReference>
<accession>A0A7J6LDN1</accession>
<feature type="region of interest" description="Disordered" evidence="3">
    <location>
        <begin position="304"/>
        <end position="425"/>
    </location>
</feature>
<dbReference type="Gene3D" id="1.20.920.10">
    <property type="entry name" value="Bromodomain-like"/>
    <property type="match status" value="1"/>
</dbReference>
<dbReference type="Pfam" id="PF00439">
    <property type="entry name" value="Bromodomain"/>
    <property type="match status" value="1"/>
</dbReference>
<feature type="region of interest" description="Disordered" evidence="3">
    <location>
        <begin position="504"/>
        <end position="524"/>
    </location>
</feature>
<feature type="compositionally biased region" description="Polar residues" evidence="3">
    <location>
        <begin position="394"/>
        <end position="409"/>
    </location>
</feature>
<protein>
    <recommendedName>
        <fullName evidence="5">Bromo domain-containing protein</fullName>
    </recommendedName>
</protein>
<evidence type="ECO:0000313" key="7">
    <source>
        <dbReference type="Proteomes" id="UP000572268"/>
    </source>
</evidence>